<evidence type="ECO:0008006" key="4">
    <source>
        <dbReference type="Google" id="ProtNLM"/>
    </source>
</evidence>
<dbReference type="RefSeq" id="WP_091516771.1">
    <property type="nucleotide sequence ID" value="NZ_FNFH01000008.1"/>
</dbReference>
<dbReference type="AlphaFoldDB" id="A0A1G9EKW3"/>
<dbReference type="OrthoDB" id="5737749at2"/>
<feature type="compositionally biased region" description="Basic and acidic residues" evidence="1">
    <location>
        <begin position="25"/>
        <end position="36"/>
    </location>
</feature>
<organism evidence="2 3">
    <name type="scientific">Microbulbifer yueqingensis</name>
    <dbReference type="NCBI Taxonomy" id="658219"/>
    <lineage>
        <taxon>Bacteria</taxon>
        <taxon>Pseudomonadati</taxon>
        <taxon>Pseudomonadota</taxon>
        <taxon>Gammaproteobacteria</taxon>
        <taxon>Cellvibrionales</taxon>
        <taxon>Microbulbiferaceae</taxon>
        <taxon>Microbulbifer</taxon>
    </lineage>
</organism>
<accession>A0A1G9EKW3</accession>
<name>A0A1G9EKW3_9GAMM</name>
<protein>
    <recommendedName>
        <fullName evidence="4">Lipoprotein</fullName>
    </recommendedName>
</protein>
<dbReference type="Proteomes" id="UP000199305">
    <property type="component" value="Unassembled WGS sequence"/>
</dbReference>
<dbReference type="EMBL" id="FNFH01000008">
    <property type="protein sequence ID" value="SDK76766.1"/>
    <property type="molecule type" value="Genomic_DNA"/>
</dbReference>
<proteinExistence type="predicted"/>
<evidence type="ECO:0000313" key="2">
    <source>
        <dbReference type="EMBL" id="SDK76766.1"/>
    </source>
</evidence>
<gene>
    <name evidence="2" type="ORF">SAMN05216212_3175</name>
</gene>
<evidence type="ECO:0000313" key="3">
    <source>
        <dbReference type="Proteomes" id="UP000199305"/>
    </source>
</evidence>
<keyword evidence="3" id="KW-1185">Reference proteome</keyword>
<sequence>MELLKFTTKLLMIGCLLAVFTGCESEREERKEERMENGQMENGGGMQEGGGTTTPDGQQPGMEGTDMMGCCQKADNTCSAPVSEQQCTGMGGQFNQGADCGTDGMCAQGGMQPQQ</sequence>
<feature type="region of interest" description="Disordered" evidence="1">
    <location>
        <begin position="25"/>
        <end position="66"/>
    </location>
</feature>
<dbReference type="PROSITE" id="PS51257">
    <property type="entry name" value="PROKAR_LIPOPROTEIN"/>
    <property type="match status" value="1"/>
</dbReference>
<feature type="compositionally biased region" description="Gly residues" evidence="1">
    <location>
        <begin position="41"/>
        <end position="52"/>
    </location>
</feature>
<reference evidence="3" key="1">
    <citation type="submission" date="2016-10" db="EMBL/GenBank/DDBJ databases">
        <authorList>
            <person name="Varghese N."/>
            <person name="Submissions S."/>
        </authorList>
    </citation>
    <scope>NUCLEOTIDE SEQUENCE [LARGE SCALE GENOMIC DNA]</scope>
    <source>
        <strain evidence="3">CGMCC 1.10658</strain>
    </source>
</reference>
<evidence type="ECO:0000256" key="1">
    <source>
        <dbReference type="SAM" id="MobiDB-lite"/>
    </source>
</evidence>